<feature type="compositionally biased region" description="Pro residues" evidence="1">
    <location>
        <begin position="46"/>
        <end position="55"/>
    </location>
</feature>
<organism evidence="2 3">
    <name type="scientific">Dothistroma septosporum (strain NZE10 / CBS 128990)</name>
    <name type="common">Red band needle blight fungus</name>
    <name type="synonym">Mycosphaerella pini</name>
    <dbReference type="NCBI Taxonomy" id="675120"/>
    <lineage>
        <taxon>Eukaryota</taxon>
        <taxon>Fungi</taxon>
        <taxon>Dikarya</taxon>
        <taxon>Ascomycota</taxon>
        <taxon>Pezizomycotina</taxon>
        <taxon>Dothideomycetes</taxon>
        <taxon>Dothideomycetidae</taxon>
        <taxon>Mycosphaerellales</taxon>
        <taxon>Mycosphaerellaceae</taxon>
        <taxon>Dothistroma</taxon>
    </lineage>
</organism>
<protein>
    <submittedName>
        <fullName evidence="2">Uncharacterized protein</fullName>
    </submittedName>
</protein>
<name>N1PT10_DOTSN</name>
<dbReference type="AlphaFoldDB" id="N1PT10"/>
<feature type="region of interest" description="Disordered" evidence="1">
    <location>
        <begin position="29"/>
        <end position="162"/>
    </location>
</feature>
<dbReference type="Proteomes" id="UP000016933">
    <property type="component" value="Unassembled WGS sequence"/>
</dbReference>
<dbReference type="HOGENOM" id="CLU_1343213_0_0_1"/>
<evidence type="ECO:0000313" key="3">
    <source>
        <dbReference type="Proteomes" id="UP000016933"/>
    </source>
</evidence>
<proteinExistence type="predicted"/>
<reference evidence="3" key="1">
    <citation type="journal article" date="2012" name="PLoS Genet.">
        <title>The genomes of the fungal plant pathogens Cladosporium fulvum and Dothistroma septosporum reveal adaptation to different hosts and lifestyles but also signatures of common ancestry.</title>
        <authorList>
            <person name="de Wit P.J.G.M."/>
            <person name="van der Burgt A."/>
            <person name="Oekmen B."/>
            <person name="Stergiopoulos I."/>
            <person name="Abd-Elsalam K.A."/>
            <person name="Aerts A.L."/>
            <person name="Bahkali A.H."/>
            <person name="Beenen H.G."/>
            <person name="Chettri P."/>
            <person name="Cox M.P."/>
            <person name="Datema E."/>
            <person name="de Vries R.P."/>
            <person name="Dhillon B."/>
            <person name="Ganley A.R."/>
            <person name="Griffiths S.A."/>
            <person name="Guo Y."/>
            <person name="Hamelin R.C."/>
            <person name="Henrissat B."/>
            <person name="Kabir M.S."/>
            <person name="Jashni M.K."/>
            <person name="Kema G."/>
            <person name="Klaubauf S."/>
            <person name="Lapidus A."/>
            <person name="Levasseur A."/>
            <person name="Lindquist E."/>
            <person name="Mehrabi R."/>
            <person name="Ohm R.A."/>
            <person name="Owen T.J."/>
            <person name="Salamov A."/>
            <person name="Schwelm A."/>
            <person name="Schijlen E."/>
            <person name="Sun H."/>
            <person name="van den Burg H.A."/>
            <person name="van Ham R.C.H.J."/>
            <person name="Zhang S."/>
            <person name="Goodwin S.B."/>
            <person name="Grigoriev I.V."/>
            <person name="Collemare J."/>
            <person name="Bradshaw R.E."/>
        </authorList>
    </citation>
    <scope>NUCLEOTIDE SEQUENCE [LARGE SCALE GENOMIC DNA]</scope>
    <source>
        <strain evidence="3">NZE10 / CBS 128990</strain>
    </source>
</reference>
<gene>
    <name evidence="2" type="ORF">DOTSEDRAFT_71303</name>
</gene>
<reference evidence="2 3" key="2">
    <citation type="journal article" date="2012" name="PLoS Pathog.">
        <title>Diverse lifestyles and strategies of plant pathogenesis encoded in the genomes of eighteen Dothideomycetes fungi.</title>
        <authorList>
            <person name="Ohm R.A."/>
            <person name="Feau N."/>
            <person name="Henrissat B."/>
            <person name="Schoch C.L."/>
            <person name="Horwitz B.A."/>
            <person name="Barry K.W."/>
            <person name="Condon B.J."/>
            <person name="Copeland A.C."/>
            <person name="Dhillon B."/>
            <person name="Glaser F."/>
            <person name="Hesse C.N."/>
            <person name="Kosti I."/>
            <person name="LaButti K."/>
            <person name="Lindquist E.A."/>
            <person name="Lucas S."/>
            <person name="Salamov A.A."/>
            <person name="Bradshaw R.E."/>
            <person name="Ciuffetti L."/>
            <person name="Hamelin R.C."/>
            <person name="Kema G.H.J."/>
            <person name="Lawrence C."/>
            <person name="Scott J.A."/>
            <person name="Spatafora J.W."/>
            <person name="Turgeon B.G."/>
            <person name="de Wit P.J.G.M."/>
            <person name="Zhong S."/>
            <person name="Goodwin S.B."/>
            <person name="Grigoriev I.V."/>
        </authorList>
    </citation>
    <scope>NUCLEOTIDE SEQUENCE [LARGE SCALE GENOMIC DNA]</scope>
    <source>
        <strain evidence="3">NZE10 / CBS 128990</strain>
    </source>
</reference>
<evidence type="ECO:0000313" key="2">
    <source>
        <dbReference type="EMBL" id="EME45549.1"/>
    </source>
</evidence>
<evidence type="ECO:0000256" key="1">
    <source>
        <dbReference type="SAM" id="MobiDB-lite"/>
    </source>
</evidence>
<accession>N1PT10</accession>
<dbReference type="EMBL" id="KB446538">
    <property type="protein sequence ID" value="EME45549.1"/>
    <property type="molecule type" value="Genomic_DNA"/>
</dbReference>
<dbReference type="OrthoDB" id="3835347at2759"/>
<keyword evidence="3" id="KW-1185">Reference proteome</keyword>
<sequence>MHDSLASICDCGNQMSEARARCTVCLKARHKPSRGVSSEHSAKRLTPPPNQPGPPIRTASGSPSPLDTPLPRRPSEAAFALNQAFANDDSENDEPGATTLIPRSCYRVPGRASSCSRTPRRDSAAVSVPPTGRTPRLPRGSEDSIQTSGSATPDIRPLSPEYSPMAAGFARLSLDDSRRPSQQAIARSTRASFWLEAKMFSGPA</sequence>
<feature type="compositionally biased region" description="Low complexity" evidence="1">
    <location>
        <begin position="129"/>
        <end position="138"/>
    </location>
</feature>